<dbReference type="InterPro" id="IPR003141">
    <property type="entry name" value="Pol/His_phosphatase_N"/>
</dbReference>
<proteinExistence type="predicted"/>
<dbReference type="RefSeq" id="WP_338098065.1">
    <property type="nucleotide sequence ID" value="NZ_CP131061.1"/>
</dbReference>
<feature type="domain" description="Polymerase/histidinol phosphatase N-terminal" evidence="1">
    <location>
        <begin position="4"/>
        <end position="74"/>
    </location>
</feature>
<dbReference type="AlphaFoldDB" id="A0AA96ZV72"/>
<dbReference type="GeneID" id="89227703"/>
<dbReference type="PANTHER" id="PTHR42924:SF3">
    <property type="entry name" value="POLYMERASE_HISTIDINOL PHOSPHATASE N-TERMINAL DOMAIN-CONTAINING PROTEIN"/>
    <property type="match status" value="1"/>
</dbReference>
<dbReference type="PANTHER" id="PTHR42924">
    <property type="entry name" value="EXONUCLEASE"/>
    <property type="match status" value="1"/>
</dbReference>
<evidence type="ECO:0000259" key="1">
    <source>
        <dbReference type="SMART" id="SM00481"/>
    </source>
</evidence>
<dbReference type="SUPFAM" id="SSF89550">
    <property type="entry name" value="PHP domain-like"/>
    <property type="match status" value="1"/>
</dbReference>
<organism evidence="2 3">
    <name type="scientific">Methanolapillus ohkumae</name>
    <dbReference type="NCBI Taxonomy" id="3028298"/>
    <lineage>
        <taxon>Archaea</taxon>
        <taxon>Methanobacteriati</taxon>
        <taxon>Methanobacteriota</taxon>
        <taxon>Stenosarchaea group</taxon>
        <taxon>Methanomicrobia</taxon>
        <taxon>Methanosarcinales</taxon>
        <taxon>Methanosarcinaceae</taxon>
        <taxon>Methanolapillus</taxon>
    </lineage>
</organism>
<dbReference type="EMBL" id="CP131061">
    <property type="protein sequence ID" value="WNY26540.1"/>
    <property type="molecule type" value="Genomic_DNA"/>
</dbReference>
<dbReference type="Gene3D" id="3.20.20.140">
    <property type="entry name" value="Metal-dependent hydrolases"/>
    <property type="match status" value="1"/>
</dbReference>
<gene>
    <name evidence="2" type="ORF">MsAm2_03030</name>
</gene>
<dbReference type="Pfam" id="PF02811">
    <property type="entry name" value="PHP"/>
    <property type="match status" value="1"/>
</dbReference>
<keyword evidence="3" id="KW-1185">Reference proteome</keyword>
<dbReference type="InterPro" id="IPR004013">
    <property type="entry name" value="PHP_dom"/>
</dbReference>
<dbReference type="SMART" id="SM00481">
    <property type="entry name" value="POLIIIAc"/>
    <property type="match status" value="1"/>
</dbReference>
<protein>
    <recommendedName>
        <fullName evidence="1">Polymerase/histidinol phosphatase N-terminal domain-containing protein</fullName>
    </recommendedName>
</protein>
<sequence length="230" mass="24886">MLKFDLHVHSQYSRDSKAPLKDILRTAWGKGLDGIAICDHDAIEGGQKAQKMVQSSSRRDDFLVIPGIEVSTSKGHMLVLGVSEMIPAGMTPEETADYARDLGALSILAHPFRKSAHGIGYIDGIGADAVETFNSKSFFNGANLRAQKEADRLNLPKTGGSDAHIAELVGCGYTEIDAGENTMEAVFQAILHKKTNPCGQLTPHSVVARQMGKNVIRRTKNILKGNFGEQ</sequence>
<dbReference type="CDD" id="cd07432">
    <property type="entry name" value="PHP_HisPPase"/>
    <property type="match status" value="1"/>
</dbReference>
<reference evidence="2 3" key="1">
    <citation type="submission" date="2023-07" db="EMBL/GenBank/DDBJ databases">
        <title>Closed genome sequence of Methanosarcinaceae archaeon Am2.</title>
        <authorList>
            <person name="Poehlein A."/>
            <person name="Protasov E."/>
            <person name="Platt K."/>
            <person name="Reeh H."/>
            <person name="Daniel R."/>
            <person name="Brune A."/>
        </authorList>
    </citation>
    <scope>NUCLEOTIDE SEQUENCE [LARGE SCALE GENOMIC DNA]</scope>
    <source>
        <strain evidence="2 3">Am2</strain>
    </source>
</reference>
<dbReference type="InterPro" id="IPR016195">
    <property type="entry name" value="Pol/histidinol_Pase-like"/>
</dbReference>
<dbReference type="Pfam" id="PF13263">
    <property type="entry name" value="PHP_C"/>
    <property type="match status" value="1"/>
</dbReference>
<evidence type="ECO:0000313" key="2">
    <source>
        <dbReference type="EMBL" id="WNY26540.1"/>
    </source>
</evidence>
<dbReference type="GO" id="GO:0035312">
    <property type="term" value="F:5'-3' DNA exonuclease activity"/>
    <property type="evidence" value="ECO:0007669"/>
    <property type="project" value="TreeGrafter"/>
</dbReference>
<dbReference type="Proteomes" id="UP001304970">
    <property type="component" value="Chromosome"/>
</dbReference>
<accession>A0AA96ZV72</accession>
<evidence type="ECO:0000313" key="3">
    <source>
        <dbReference type="Proteomes" id="UP001304970"/>
    </source>
</evidence>
<dbReference type="NCBIfam" id="NF038032">
    <property type="entry name" value="CehA_McbA_metalo"/>
    <property type="match status" value="1"/>
</dbReference>
<dbReference type="GO" id="GO:0004534">
    <property type="term" value="F:5'-3' RNA exonuclease activity"/>
    <property type="evidence" value="ECO:0007669"/>
    <property type="project" value="TreeGrafter"/>
</dbReference>
<dbReference type="InterPro" id="IPR052018">
    <property type="entry name" value="PHP_domain"/>
</dbReference>
<name>A0AA96ZV72_9EURY</name>